<dbReference type="Proteomes" id="UP000824259">
    <property type="component" value="Unassembled WGS sequence"/>
</dbReference>
<keyword evidence="1" id="KW-0732">Signal</keyword>
<evidence type="ECO:0000313" key="2">
    <source>
        <dbReference type="EMBL" id="HJA99125.1"/>
    </source>
</evidence>
<feature type="signal peptide" evidence="1">
    <location>
        <begin position="1"/>
        <end position="21"/>
    </location>
</feature>
<dbReference type="AlphaFoldDB" id="A0A9D2RIF5"/>
<reference evidence="2" key="2">
    <citation type="submission" date="2021-04" db="EMBL/GenBank/DDBJ databases">
        <authorList>
            <person name="Gilroy R."/>
        </authorList>
    </citation>
    <scope>NUCLEOTIDE SEQUENCE</scope>
    <source>
        <strain evidence="2">CHK169-11906</strain>
    </source>
</reference>
<protein>
    <recommendedName>
        <fullName evidence="4">Tail specific protease domain-containing protein</fullName>
    </recommendedName>
</protein>
<proteinExistence type="predicted"/>
<evidence type="ECO:0000256" key="1">
    <source>
        <dbReference type="SAM" id="SignalP"/>
    </source>
</evidence>
<evidence type="ECO:0008006" key="4">
    <source>
        <dbReference type="Google" id="ProtNLM"/>
    </source>
</evidence>
<dbReference type="GO" id="GO:0006508">
    <property type="term" value="P:proteolysis"/>
    <property type="evidence" value="ECO:0007669"/>
    <property type="project" value="InterPro"/>
</dbReference>
<organism evidence="2 3">
    <name type="scientific">Candidatus Alistipes avicola</name>
    <dbReference type="NCBI Taxonomy" id="2838432"/>
    <lineage>
        <taxon>Bacteria</taxon>
        <taxon>Pseudomonadati</taxon>
        <taxon>Bacteroidota</taxon>
        <taxon>Bacteroidia</taxon>
        <taxon>Bacteroidales</taxon>
        <taxon>Rikenellaceae</taxon>
        <taxon>Alistipes</taxon>
    </lineage>
</organism>
<dbReference type="GO" id="GO:0008236">
    <property type="term" value="F:serine-type peptidase activity"/>
    <property type="evidence" value="ECO:0007669"/>
    <property type="project" value="InterPro"/>
</dbReference>
<comment type="caution">
    <text evidence="2">The sequence shown here is derived from an EMBL/GenBank/DDBJ whole genome shotgun (WGS) entry which is preliminary data.</text>
</comment>
<feature type="chain" id="PRO_5039457586" description="Tail specific protease domain-containing protein" evidence="1">
    <location>
        <begin position="22"/>
        <end position="602"/>
    </location>
</feature>
<name>A0A9D2RIF5_9BACT</name>
<dbReference type="SUPFAM" id="SSF52096">
    <property type="entry name" value="ClpP/crotonase"/>
    <property type="match status" value="1"/>
</dbReference>
<evidence type="ECO:0000313" key="3">
    <source>
        <dbReference type="Proteomes" id="UP000824259"/>
    </source>
</evidence>
<dbReference type="EMBL" id="DWYR01000015">
    <property type="protein sequence ID" value="HJA99125.1"/>
    <property type="molecule type" value="Genomic_DNA"/>
</dbReference>
<dbReference type="Gene3D" id="3.90.226.10">
    <property type="entry name" value="2-enoyl-CoA Hydratase, Chain A, domain 1"/>
    <property type="match status" value="1"/>
</dbReference>
<dbReference type="InterPro" id="IPR029045">
    <property type="entry name" value="ClpP/crotonase-like_dom_sf"/>
</dbReference>
<sequence>MKKGIALTFFCLAACISSTFGESLTPYVAFARTYGIVRYFSPNPYTRNWSESDWMKVCALLANRAETQPLEEVFKPLAPTLLLSTRESLPEEEKPASSAAAKFYRYSGSGVLHVPLLARIFIPGLANYIPYYKQLVPVSECPDSITAPAANRYYSYPAGDGRWLQIQHALPKEQFDRGATHRLLAEAKKYWDSHRLDDKNLSPRRQFIFGLLSDKAVRVADLTVRWNVVRHFYPYYEEEDLGWDRQLELYLQQAVQIDLVDSFEELLAWYDLLCRFFNPVKDGHLFVRRDMRLSALQTTYLPEYHAAVETCVVNDTLLVRTQADEAESWRMLLSLDGRPPLERLQACRAATNAATPAHRDRLAVDKLFASPEYGTPFIIESCDLSGDVRRDTLYAQRTDGPLSRRDNPPLHQYDNGVLYLDATSPELSEKRFLAALTPDIKALCFDLRGLPSLQFEAILAHLIPADAKAPATEVPINCLPFQQGISWRIEAETLPAKSPLIALPPIFLCDGSTVSWGETILMMVRHYKLGVIVGQTTAGTTGDMTQFDLPLFPFTMPCMRMQGMDREQHHARGILPDRIIPLQAHDLMSGHDRTLEAALKSR</sequence>
<reference evidence="2" key="1">
    <citation type="journal article" date="2021" name="PeerJ">
        <title>Extensive microbial diversity within the chicken gut microbiome revealed by metagenomics and culture.</title>
        <authorList>
            <person name="Gilroy R."/>
            <person name="Ravi A."/>
            <person name="Getino M."/>
            <person name="Pursley I."/>
            <person name="Horton D.L."/>
            <person name="Alikhan N.F."/>
            <person name="Baker D."/>
            <person name="Gharbi K."/>
            <person name="Hall N."/>
            <person name="Watson M."/>
            <person name="Adriaenssens E.M."/>
            <person name="Foster-Nyarko E."/>
            <person name="Jarju S."/>
            <person name="Secka A."/>
            <person name="Antonio M."/>
            <person name="Oren A."/>
            <person name="Chaudhuri R.R."/>
            <person name="La Ragione R."/>
            <person name="Hildebrand F."/>
            <person name="Pallen M.J."/>
        </authorList>
    </citation>
    <scope>NUCLEOTIDE SEQUENCE</scope>
    <source>
        <strain evidence="2">CHK169-11906</strain>
    </source>
</reference>
<accession>A0A9D2RIF5</accession>
<gene>
    <name evidence="2" type="ORF">H9779_05970</name>
</gene>